<keyword evidence="2" id="KW-0645">Protease</keyword>
<protein>
    <submittedName>
        <fullName evidence="2">Putative zinc metalloprotease</fullName>
    </submittedName>
</protein>
<dbReference type="STRING" id="1193502.SHALO_0727"/>
<dbReference type="PANTHER" id="PTHR30399:SF1">
    <property type="entry name" value="UTP PYROPHOSPHATASE"/>
    <property type="match status" value="1"/>
</dbReference>
<dbReference type="Gene3D" id="3.30.2010.10">
    <property type="entry name" value="Metalloproteases ('zincins'), catalytic domain"/>
    <property type="match status" value="1"/>
</dbReference>
<name>A0A1D7THT4_9BACT</name>
<dbReference type="PANTHER" id="PTHR30399">
    <property type="entry name" value="UNCHARACTERIZED PROTEIN YGJP"/>
    <property type="match status" value="1"/>
</dbReference>
<keyword evidence="2" id="KW-0482">Metalloprotease</keyword>
<evidence type="ECO:0000313" key="3">
    <source>
        <dbReference type="Proteomes" id="UP000094609"/>
    </source>
</evidence>
<dbReference type="PATRIC" id="fig|1193502.14.peg.731"/>
<keyword evidence="2" id="KW-0378">Hydrolase</keyword>
<keyword evidence="3" id="KW-1185">Reference proteome</keyword>
<evidence type="ECO:0000313" key="2">
    <source>
        <dbReference type="EMBL" id="AOO64510.1"/>
    </source>
</evidence>
<dbReference type="KEGG" id="shal:SHALO_0727"/>
<reference evidence="3" key="1">
    <citation type="submission" date="2016-08" db="EMBL/GenBank/DDBJ databases">
        <title>Complete genome sequence of the organohalide-respiring Epsilonproteobacterium Sulfurospirillum halorespirans.</title>
        <authorList>
            <person name="Goris T."/>
            <person name="Zimmermann J."/>
            <person name="Schenz B."/>
            <person name="Lemos M."/>
            <person name="Hackermueller J."/>
            <person name="Diekert G."/>
        </authorList>
    </citation>
    <scope>NUCLEOTIDE SEQUENCE [LARGE SCALE GENOMIC DNA]</scope>
    <source>
        <strain>DSM 13726</strain>
        <strain evidence="3">PCE-M2</strain>
    </source>
</reference>
<dbReference type="Pfam" id="PF01863">
    <property type="entry name" value="YgjP-like"/>
    <property type="match status" value="1"/>
</dbReference>
<dbReference type="AlphaFoldDB" id="A0A1D7THT4"/>
<dbReference type="GO" id="GO:0008237">
    <property type="term" value="F:metallopeptidase activity"/>
    <property type="evidence" value="ECO:0007669"/>
    <property type="project" value="UniProtKB-KW"/>
</dbReference>
<feature type="domain" description="YgjP-like metallopeptidase" evidence="1">
    <location>
        <begin position="109"/>
        <end position="212"/>
    </location>
</feature>
<organism evidence="2 3">
    <name type="scientific">Sulfurospirillum halorespirans DSM 13726</name>
    <dbReference type="NCBI Taxonomy" id="1193502"/>
    <lineage>
        <taxon>Bacteria</taxon>
        <taxon>Pseudomonadati</taxon>
        <taxon>Campylobacterota</taxon>
        <taxon>Epsilonproteobacteria</taxon>
        <taxon>Campylobacterales</taxon>
        <taxon>Sulfurospirillaceae</taxon>
        <taxon>Sulfurospirillum</taxon>
    </lineage>
</organism>
<gene>
    <name evidence="2" type="ORF">SHALO_0727</name>
</gene>
<proteinExistence type="predicted"/>
<accession>A0A1D7THT4</accession>
<evidence type="ECO:0000259" key="1">
    <source>
        <dbReference type="Pfam" id="PF01863"/>
    </source>
</evidence>
<dbReference type="Proteomes" id="UP000094609">
    <property type="component" value="Chromosome"/>
</dbReference>
<sequence length="218" mass="25201">MKNLKASSIKSKAGLTNILEYEGQQLSYSIITNKRLKNFYIKIDPIQGVIVKTPSSNTAYIHTLVMQKALWIFAKMKAAKERTTLASLFENEGKVLYLGEPILLHVNQTPESFYREKSIPLVTRLVEEWSFLMGVKPTHIRFRKAKRRWGSCSHTNELSFNLSLAQLPLECITYIVIHELSHIEHKHHQKAFWNCVGEFMPEYKSCEKILKNYSPSLS</sequence>
<dbReference type="CDD" id="cd07344">
    <property type="entry name" value="M48_yhfN_like"/>
    <property type="match status" value="1"/>
</dbReference>
<dbReference type="InterPro" id="IPR002725">
    <property type="entry name" value="YgjP-like_metallopeptidase"/>
</dbReference>
<dbReference type="InterPro" id="IPR053136">
    <property type="entry name" value="UTP_pyrophosphatase-like"/>
</dbReference>
<dbReference type="GO" id="GO:0006508">
    <property type="term" value="P:proteolysis"/>
    <property type="evidence" value="ECO:0007669"/>
    <property type="project" value="UniProtKB-KW"/>
</dbReference>
<dbReference type="EMBL" id="CP017111">
    <property type="protein sequence ID" value="AOO64510.1"/>
    <property type="molecule type" value="Genomic_DNA"/>
</dbReference>